<reference evidence="1" key="2">
    <citation type="journal article" date="2015" name="Data Brief">
        <title>Shoot transcriptome of the giant reed, Arundo donax.</title>
        <authorList>
            <person name="Barrero R.A."/>
            <person name="Guerrero F.D."/>
            <person name="Moolhuijzen P."/>
            <person name="Goolsby J.A."/>
            <person name="Tidwell J."/>
            <person name="Bellgard S.E."/>
            <person name="Bellgard M.I."/>
        </authorList>
    </citation>
    <scope>NUCLEOTIDE SEQUENCE</scope>
    <source>
        <tissue evidence="1">Shoot tissue taken approximately 20 cm above the soil surface</tissue>
    </source>
</reference>
<proteinExistence type="predicted"/>
<sequence>MASNLGSCKSLISGENKREHQARFQLWTLKFQFLVR</sequence>
<evidence type="ECO:0000313" key="1">
    <source>
        <dbReference type="EMBL" id="JAE33425.1"/>
    </source>
</evidence>
<accession>A0A0A9H888</accession>
<protein>
    <submittedName>
        <fullName evidence="1">Uncharacterized protein</fullName>
    </submittedName>
</protein>
<dbReference type="AlphaFoldDB" id="A0A0A9H888"/>
<dbReference type="EMBL" id="GBRH01164471">
    <property type="protein sequence ID" value="JAE33425.1"/>
    <property type="molecule type" value="Transcribed_RNA"/>
</dbReference>
<name>A0A0A9H888_ARUDO</name>
<reference evidence="1" key="1">
    <citation type="submission" date="2014-09" db="EMBL/GenBank/DDBJ databases">
        <authorList>
            <person name="Magalhaes I.L.F."/>
            <person name="Oliveira U."/>
            <person name="Santos F.R."/>
            <person name="Vidigal T.H.D.A."/>
            <person name="Brescovit A.D."/>
            <person name="Santos A.J."/>
        </authorList>
    </citation>
    <scope>NUCLEOTIDE SEQUENCE</scope>
    <source>
        <tissue evidence="1">Shoot tissue taken approximately 20 cm above the soil surface</tissue>
    </source>
</reference>
<organism evidence="1">
    <name type="scientific">Arundo donax</name>
    <name type="common">Giant reed</name>
    <name type="synonym">Donax arundinaceus</name>
    <dbReference type="NCBI Taxonomy" id="35708"/>
    <lineage>
        <taxon>Eukaryota</taxon>
        <taxon>Viridiplantae</taxon>
        <taxon>Streptophyta</taxon>
        <taxon>Embryophyta</taxon>
        <taxon>Tracheophyta</taxon>
        <taxon>Spermatophyta</taxon>
        <taxon>Magnoliopsida</taxon>
        <taxon>Liliopsida</taxon>
        <taxon>Poales</taxon>
        <taxon>Poaceae</taxon>
        <taxon>PACMAD clade</taxon>
        <taxon>Arundinoideae</taxon>
        <taxon>Arundineae</taxon>
        <taxon>Arundo</taxon>
    </lineage>
</organism>